<sequence>MSYVNKSLSTCVNFLVLHLEYVKCKNLSNYKKKGKYYMIITYDNILFYEKDFYEICFHIFFDDILQIYTCDVSNYIHITLKDQAVTNNIGIKGMNKNVLIKQLSIAYSTFYMFQLNKNVYVPLTNETYEERSFRTGHFEKPKIDTSIQPFIGYKKVVFDDYFFFIRKSFQNFISVSCESNFYVDYRGIEISIKIDDQKNILEIEQSPDNNFFQLCRNHINFLTNDSKCPLIIRKNVYNKKMNLSDDLAKWSGYEIYFKNETHTVVCIIFRRTFIPPLLDKRQDIFITFKISHENQQEFNVSDKDLYDEVYIVSNSITPNEIHNTYYVNLIQAQVDALIYDSNVYEYFETIIKIKPSYFEYIKMFLKSMLIILKEGEVMINSDIIEFLGEDTKVERNLEYLLNVIMNKITGLNLLDTHKSEKIKINKFLHRLSDYLIYCLHSGFISHKYNVTDFINGCLSINKDNKLTIDSIVNFFLHLREKDYSNRYELNCLDLLKEDSSNDIEIGKLLDSNKYYINDFFLFYLHQCGYVNKYYYYKEDNNYKKIISYILKYGKNFEIKKKICKNLLIFSNDYKNKYIPLVNSMICFLSFNYYEKNFCLFILSTLINITNNNDELKNRLIELNISTLCNFLILLNDIDITNKIILLYINLCKEQYMCEDFINKGLLIHFLDILFRYYYIDLYIKKQICINILCIIGHIFNCKKYYIFILNYYNGLLQLAIYIYQTTDFIQFDKLKLIFFFKQISQHSYIIKDKICKHIVPLVIKEIYLYINKDFIYSSLHLINTLTDYKNNCLYLQKVKIFYLFNFIKQLKILDLYQKVEQLENKLKKILNMI</sequence>
<dbReference type="SUPFAM" id="SSF48371">
    <property type="entry name" value="ARM repeat"/>
    <property type="match status" value="1"/>
</dbReference>
<dbReference type="Proteomes" id="UP000027581">
    <property type="component" value="Unassembled WGS sequence"/>
</dbReference>
<dbReference type="VEuPathDB" id="PlasmoDB:PRG01_1236100"/>
<dbReference type="VEuPathDB" id="PlasmoDB:PRCDC_1232000"/>
<reference evidence="1" key="2">
    <citation type="submission" date="2014-05" db="EMBL/GenBank/DDBJ databases">
        <title>The genome sequences of chimpanzee malaria parasites reveal the path to human adaptation.</title>
        <authorList>
            <person name="Otto T.D."/>
            <person name="Rayner J.C."/>
            <person name="Boehme U."/>
            <person name="Pain A."/>
            <person name="Spottiswoode N."/>
            <person name="Sanders M."/>
            <person name="Quail M."/>
            <person name="Ollomo B."/>
            <person name="Renaud F."/>
            <person name="Thomas A.W."/>
            <person name="Prugnolle F."/>
            <person name="Conway D.J."/>
            <person name="Newbold C."/>
            <person name="Berriman M."/>
        </authorList>
    </citation>
    <scope>NUCLEOTIDE SEQUENCE [LARGE SCALE GENOMIC DNA]</scope>
    <source>
        <strain evidence="1">CDC</strain>
    </source>
</reference>
<dbReference type="EMBL" id="HG810773">
    <property type="protein sequence ID" value="CDO65602.1"/>
    <property type="molecule type" value="Genomic_DNA"/>
</dbReference>
<evidence type="ECO:0000313" key="2">
    <source>
        <dbReference type="Proteomes" id="UP000027581"/>
    </source>
</evidence>
<reference evidence="1" key="1">
    <citation type="submission" date="2014-01" db="EMBL/GenBank/DDBJ databases">
        <authorList>
            <person name="Aslett M."/>
        </authorList>
    </citation>
    <scope>NUCLEOTIDE SEQUENCE</scope>
    <source>
        <strain evidence="1">CDC</strain>
    </source>
</reference>
<protein>
    <submittedName>
        <fullName evidence="1">Uncharacterized protein</fullName>
    </submittedName>
</protein>
<dbReference type="AlphaFoldDB" id="A0A060RWE8"/>
<proteinExistence type="predicted"/>
<accession>A0A060RWE8</accession>
<organism evidence="1 2">
    <name type="scientific">Plasmodium reichenowi</name>
    <dbReference type="NCBI Taxonomy" id="5854"/>
    <lineage>
        <taxon>Eukaryota</taxon>
        <taxon>Sar</taxon>
        <taxon>Alveolata</taxon>
        <taxon>Apicomplexa</taxon>
        <taxon>Aconoidasida</taxon>
        <taxon>Haemosporida</taxon>
        <taxon>Plasmodiidae</taxon>
        <taxon>Plasmodium</taxon>
        <taxon>Plasmodium (Laverania)</taxon>
    </lineage>
</organism>
<name>A0A060RWE8_PLARE</name>
<dbReference type="PhylomeDB" id="A0A060RWE8"/>
<keyword evidence="2" id="KW-1185">Reference proteome</keyword>
<evidence type="ECO:0000313" key="1">
    <source>
        <dbReference type="EMBL" id="CDO65602.1"/>
    </source>
</evidence>
<dbReference type="InterPro" id="IPR016024">
    <property type="entry name" value="ARM-type_fold"/>
</dbReference>
<gene>
    <name evidence="1" type="ORF">PRCDC_1232000</name>
</gene>